<protein>
    <recommendedName>
        <fullName evidence="2">FecR protein domain-containing protein</fullName>
    </recommendedName>
</protein>
<dbReference type="InterPro" id="IPR006860">
    <property type="entry name" value="FecR"/>
</dbReference>
<dbReference type="PANTHER" id="PTHR38731">
    <property type="entry name" value="LIPL45-RELATED LIPOPROTEIN-RELATED"/>
    <property type="match status" value="1"/>
</dbReference>
<dbReference type="EMBL" id="LAPT01000098">
    <property type="protein sequence ID" value="PXF29742.1"/>
    <property type="molecule type" value="Genomic_DNA"/>
</dbReference>
<dbReference type="Pfam" id="PF04773">
    <property type="entry name" value="FecR"/>
    <property type="match status" value="1"/>
</dbReference>
<comment type="caution">
    <text evidence="3">The sequence shown here is derived from an EMBL/GenBank/DDBJ whole genome shotgun (WGS) entry which is preliminary data.</text>
</comment>
<accession>A0ABX5LSX2</accession>
<keyword evidence="1" id="KW-0732">Signal</keyword>
<evidence type="ECO:0000256" key="1">
    <source>
        <dbReference type="SAM" id="SignalP"/>
    </source>
</evidence>
<dbReference type="PROSITE" id="PS51257">
    <property type="entry name" value="PROKAR_LIPOPROTEIN"/>
    <property type="match status" value="1"/>
</dbReference>
<evidence type="ECO:0000313" key="4">
    <source>
        <dbReference type="Proteomes" id="UP000248090"/>
    </source>
</evidence>
<feature type="signal peptide" evidence="1">
    <location>
        <begin position="1"/>
        <end position="32"/>
    </location>
</feature>
<reference evidence="3 4" key="1">
    <citation type="submission" date="2015-03" db="EMBL/GenBank/DDBJ databases">
        <authorList>
            <person name="Krishnan R."/>
            <person name="Midha S."/>
            <person name="Patil P.B."/>
            <person name="Rameshkumar N."/>
        </authorList>
    </citation>
    <scope>NUCLEOTIDE SEQUENCE [LARGE SCALE GENOMIC DNA]</scope>
    <source>
        <strain evidence="3 4">L1E11</strain>
    </source>
</reference>
<sequence>MAKPFAISPSFRLLSLPLFVVAACLSANLAHAAETVGQVLLSVGQTQATDASGAVRPLARRAPVQDDDVLQTGADGRLDIRMQDDGRLALQANSSLRLVDYQWQPQQRDGQVTLELIKGGMRSLSGQIGSAHPEHYQLNSRVASIGIRGTDFQVFLCDAQCGQQYATQPGLAGGVSSGSIVITSPTEQRVVRAGQFFYVDGQNGVITILDRAPAMLPQDSGWYAAAAAAKGPSDGASLTPLGVSGAAIIMGIGIMAIDGGGSTGTTGTSSGR</sequence>
<organism evidence="3 4">
    <name type="scientific">Pokkaliibacter plantistimulans</name>
    <dbReference type="NCBI Taxonomy" id="1635171"/>
    <lineage>
        <taxon>Bacteria</taxon>
        <taxon>Pseudomonadati</taxon>
        <taxon>Pseudomonadota</taxon>
        <taxon>Gammaproteobacteria</taxon>
        <taxon>Oceanospirillales</taxon>
        <taxon>Balneatrichaceae</taxon>
        <taxon>Pokkaliibacter</taxon>
    </lineage>
</organism>
<keyword evidence="4" id="KW-1185">Reference proteome</keyword>
<feature type="domain" description="FecR protein" evidence="2">
    <location>
        <begin position="68"/>
        <end position="155"/>
    </location>
</feature>
<dbReference type="Proteomes" id="UP000248090">
    <property type="component" value="Unassembled WGS sequence"/>
</dbReference>
<gene>
    <name evidence="3" type="ORF">WH50_19000</name>
</gene>
<proteinExistence type="predicted"/>
<dbReference type="RefSeq" id="WP_110188907.1">
    <property type="nucleotide sequence ID" value="NZ_CP177354.1"/>
</dbReference>
<feature type="chain" id="PRO_5045068453" description="FecR protein domain-containing protein" evidence="1">
    <location>
        <begin position="33"/>
        <end position="272"/>
    </location>
</feature>
<dbReference type="Gene3D" id="2.60.120.1440">
    <property type="match status" value="1"/>
</dbReference>
<evidence type="ECO:0000313" key="3">
    <source>
        <dbReference type="EMBL" id="PXF29742.1"/>
    </source>
</evidence>
<name>A0ABX5LSX2_9GAMM</name>
<evidence type="ECO:0000259" key="2">
    <source>
        <dbReference type="Pfam" id="PF04773"/>
    </source>
</evidence>